<feature type="region of interest" description="Disordered" evidence="1">
    <location>
        <begin position="134"/>
        <end position="158"/>
    </location>
</feature>
<feature type="compositionally biased region" description="Polar residues" evidence="1">
    <location>
        <begin position="1"/>
        <end position="22"/>
    </location>
</feature>
<accession>A0A1S4LIX4</accession>
<feature type="region of interest" description="Disordered" evidence="1">
    <location>
        <begin position="1"/>
        <end position="26"/>
    </location>
</feature>
<dbReference type="EnsemblMetazoa" id="ISCW014742-RA">
    <property type="protein sequence ID" value="ISCW014742-PA"/>
    <property type="gene ID" value="ISCW014742"/>
</dbReference>
<name>A0A1S4LIX4_IXOSC</name>
<dbReference type="VEuPathDB" id="VectorBase:ISCW014742"/>
<evidence type="ECO:0000256" key="1">
    <source>
        <dbReference type="SAM" id="MobiDB-lite"/>
    </source>
</evidence>
<evidence type="ECO:0000313" key="2">
    <source>
        <dbReference type="EnsemblMetazoa" id="ISCW014742-PA"/>
    </source>
</evidence>
<dbReference type="InParanoid" id="A0A1S4LIX4"/>
<dbReference type="EMBL" id="ABJB010729957">
    <property type="status" value="NOT_ANNOTATED_CDS"/>
    <property type="molecule type" value="Genomic_DNA"/>
</dbReference>
<dbReference type="Proteomes" id="UP000001555">
    <property type="component" value="Unassembled WGS sequence"/>
</dbReference>
<organism evidence="2 3">
    <name type="scientific">Ixodes scapularis</name>
    <name type="common">Black-legged tick</name>
    <name type="synonym">Deer tick</name>
    <dbReference type="NCBI Taxonomy" id="6945"/>
    <lineage>
        <taxon>Eukaryota</taxon>
        <taxon>Metazoa</taxon>
        <taxon>Ecdysozoa</taxon>
        <taxon>Arthropoda</taxon>
        <taxon>Chelicerata</taxon>
        <taxon>Arachnida</taxon>
        <taxon>Acari</taxon>
        <taxon>Parasitiformes</taxon>
        <taxon>Ixodida</taxon>
        <taxon>Ixodoidea</taxon>
        <taxon>Ixodidae</taxon>
        <taxon>Ixodinae</taxon>
        <taxon>Ixodes</taxon>
    </lineage>
</organism>
<evidence type="ECO:0000313" key="3">
    <source>
        <dbReference type="Proteomes" id="UP000001555"/>
    </source>
</evidence>
<keyword evidence="3" id="KW-1185">Reference proteome</keyword>
<reference evidence="3" key="1">
    <citation type="submission" date="2008-03" db="EMBL/GenBank/DDBJ databases">
        <title>Annotation of Ixodes scapularis.</title>
        <authorList>
            <consortium name="Ixodes scapularis Genome Project Consortium"/>
            <person name="Caler E."/>
            <person name="Hannick L.I."/>
            <person name="Bidwell S."/>
            <person name="Joardar V."/>
            <person name="Thiagarajan M."/>
            <person name="Amedeo P."/>
            <person name="Galinsky K.J."/>
            <person name="Schobel S."/>
            <person name="Inman J."/>
            <person name="Hostetler J."/>
            <person name="Miller J."/>
            <person name="Hammond M."/>
            <person name="Megy K."/>
            <person name="Lawson D."/>
            <person name="Kodira C."/>
            <person name="Sutton G."/>
            <person name="Meyer J."/>
            <person name="Hill C.A."/>
            <person name="Birren B."/>
            <person name="Nene V."/>
            <person name="Collins F."/>
            <person name="Alarcon-Chaidez F."/>
            <person name="Wikel S."/>
            <person name="Strausberg R."/>
        </authorList>
    </citation>
    <scope>NUCLEOTIDE SEQUENCE [LARGE SCALE GENOMIC DNA]</scope>
    <source>
        <strain evidence="3">Wikel</strain>
    </source>
</reference>
<proteinExistence type="predicted"/>
<reference evidence="2" key="2">
    <citation type="submission" date="2020-05" db="UniProtKB">
        <authorList>
            <consortium name="EnsemblMetazoa"/>
        </authorList>
    </citation>
    <scope>IDENTIFICATION</scope>
    <source>
        <strain evidence="2">wikel</strain>
    </source>
</reference>
<protein>
    <submittedName>
        <fullName evidence="2">Uncharacterized protein</fullName>
    </submittedName>
</protein>
<dbReference type="AlphaFoldDB" id="A0A1S4LIX4"/>
<feature type="region of interest" description="Disordered" evidence="1">
    <location>
        <begin position="76"/>
        <end position="103"/>
    </location>
</feature>
<sequence length="215" mass="23855">NTALLPCTPRSNTVPAKTNQSWAPPECSYSRPTPYRHRRFQLAHLSHLQPVRHFRLITKPQPQQRNCPSPICPWLQNPQTQTLPKTEHPSPPPPFPMHNLQPFGRSRSALRQNSTSHDLPRLLNNGIDQAFPLTREASGSNAPPLPTSTAPATPPAPPQITQPIISQTDIQEIVRKALDQILPSLLQQMIAPVLNQALAPLLSTLNDLTTRIAVL</sequence>